<evidence type="ECO:0000313" key="1">
    <source>
        <dbReference type="EMBL" id="PKD20028.1"/>
    </source>
</evidence>
<dbReference type="EMBL" id="LKTS01000008">
    <property type="protein sequence ID" value="PKD20028.1"/>
    <property type="molecule type" value="Genomic_DNA"/>
</dbReference>
<dbReference type="RefSeq" id="WP_232764080.1">
    <property type="nucleotide sequence ID" value="NZ_LKTS01000008.1"/>
</dbReference>
<name>A0A2N0TZF2_9FLAO</name>
<dbReference type="Pfam" id="PF26421">
    <property type="entry name" value="Avidin_like"/>
    <property type="match status" value="1"/>
</dbReference>
<keyword evidence="2" id="KW-1185">Reference proteome</keyword>
<proteinExistence type="predicted"/>
<comment type="caution">
    <text evidence="1">The sequence shown here is derived from an EMBL/GenBank/DDBJ whole genome shotgun (WGS) entry which is preliminary data.</text>
</comment>
<reference evidence="1 2" key="1">
    <citation type="submission" date="2015-10" db="EMBL/GenBank/DDBJ databases">
        <title>Draft genome sequence of Salegentibacter salinarum KCTC 12975.</title>
        <authorList>
            <person name="Lin W."/>
            <person name="Zheng Q."/>
        </authorList>
    </citation>
    <scope>NUCLEOTIDE SEQUENCE [LARGE SCALE GENOMIC DNA]</scope>
    <source>
        <strain evidence="1 2">KCTC 12975</strain>
    </source>
</reference>
<organism evidence="1 2">
    <name type="scientific">Salegentibacter salinarum</name>
    <dbReference type="NCBI Taxonomy" id="447422"/>
    <lineage>
        <taxon>Bacteria</taxon>
        <taxon>Pseudomonadati</taxon>
        <taxon>Bacteroidota</taxon>
        <taxon>Flavobacteriia</taxon>
        <taxon>Flavobacteriales</taxon>
        <taxon>Flavobacteriaceae</taxon>
        <taxon>Salegentibacter</taxon>
    </lineage>
</organism>
<dbReference type="AlphaFoldDB" id="A0A2N0TZF2"/>
<accession>A0A2N0TZF2</accession>
<protein>
    <submittedName>
        <fullName evidence="1">Uncharacterized protein</fullName>
    </submittedName>
</protein>
<dbReference type="InterPro" id="IPR058595">
    <property type="entry name" value="Avidin-like"/>
</dbReference>
<gene>
    <name evidence="1" type="ORF">APR41_15260</name>
</gene>
<sequence>MLLKKAGTPYAKHKLQYLQGVRGYEGRSRTKQENGKLRLYESWKWTSGDKSSGNSILEEL</sequence>
<dbReference type="Proteomes" id="UP000232673">
    <property type="component" value="Unassembled WGS sequence"/>
</dbReference>
<evidence type="ECO:0000313" key="2">
    <source>
        <dbReference type="Proteomes" id="UP000232673"/>
    </source>
</evidence>